<protein>
    <submittedName>
        <fullName evidence="1">AraC family transcriptional regulator</fullName>
    </submittedName>
</protein>
<keyword evidence="2" id="KW-1185">Reference proteome</keyword>
<dbReference type="Proteomes" id="UP000615796">
    <property type="component" value="Unassembled WGS sequence"/>
</dbReference>
<proteinExistence type="predicted"/>
<comment type="caution">
    <text evidence="1">The sequence shown here is derived from an EMBL/GenBank/DDBJ whole genome shotgun (WGS) entry which is preliminary data.</text>
</comment>
<evidence type="ECO:0000313" key="2">
    <source>
        <dbReference type="Proteomes" id="UP000615796"/>
    </source>
</evidence>
<reference evidence="1" key="1">
    <citation type="submission" date="2020-08" db="EMBL/GenBank/DDBJ databases">
        <title>Genome Sequencing and Pan-Genome Analysis of Migratory bird Vibrio Strains, Inner Mongolia.</title>
        <authorList>
            <person name="Zheng L."/>
        </authorList>
    </citation>
    <scope>NUCLEOTIDE SEQUENCE</scope>
    <source>
        <strain evidence="1">M13F</strain>
    </source>
</reference>
<name>A0A9X0R632_VIBME</name>
<dbReference type="EMBL" id="JACRUP010000002">
    <property type="protein sequence ID" value="MBC5850394.1"/>
    <property type="molecule type" value="Genomic_DNA"/>
</dbReference>
<accession>A0A9X0R632</accession>
<sequence length="202" mass="23199">MNYAIQSETCTFPYLQVTARKRTSKHSLIQVNHGLVLFRLGKHEYAIEAHQELWIPIDCLCALTFFPNTQITRVDFSVRLRCPFPSQAGTIKHNDLSSSILQRLQQPVSTTPVYPHLLQVLKYEVQNFEPKLKLTGLSQVLSQWTPDSHLGISKEYHLALLVREARKRRLSGVKEALIIETLFASQVEQYQQLCQLILGEMP</sequence>
<dbReference type="AlphaFoldDB" id="A0A9X0R632"/>
<dbReference type="RefSeq" id="WP_187025510.1">
    <property type="nucleotide sequence ID" value="NZ_JACRUP010000002.1"/>
</dbReference>
<organism evidence="1 2">
    <name type="scientific">Vibrio metschnikovii</name>
    <dbReference type="NCBI Taxonomy" id="28172"/>
    <lineage>
        <taxon>Bacteria</taxon>
        <taxon>Pseudomonadati</taxon>
        <taxon>Pseudomonadota</taxon>
        <taxon>Gammaproteobacteria</taxon>
        <taxon>Vibrionales</taxon>
        <taxon>Vibrionaceae</taxon>
        <taxon>Vibrio</taxon>
    </lineage>
</organism>
<gene>
    <name evidence="1" type="ORF">H8Q88_05400</name>
</gene>
<evidence type="ECO:0000313" key="1">
    <source>
        <dbReference type="EMBL" id="MBC5850394.1"/>
    </source>
</evidence>